<sequence>MYAVPDGTGATLMDTIQTCIDPDSIIISDVWSSYQGIETMIDMNYTHETVNHTVNFVDPTTEAHTQTIESAWRVYKMLHKRGTQRSLLDSYLLQS</sequence>
<dbReference type="CTD" id="20318299"/>
<dbReference type="RefSeq" id="XP_009167023.1">
    <property type="nucleotide sequence ID" value="XM_009168759.1"/>
</dbReference>
<proteinExistence type="predicted"/>
<evidence type="ECO:0000313" key="3">
    <source>
        <dbReference type="Proteomes" id="UP000054324"/>
    </source>
</evidence>
<dbReference type="STRING" id="6198.A0A075A171"/>
<feature type="domain" description="ISXO2-like transposase" evidence="1">
    <location>
        <begin position="3"/>
        <end position="80"/>
    </location>
</feature>
<dbReference type="OrthoDB" id="6412411at2759"/>
<evidence type="ECO:0000259" key="1">
    <source>
        <dbReference type="Pfam" id="PF12762"/>
    </source>
</evidence>
<organism evidence="2 3">
    <name type="scientific">Opisthorchis viverrini</name>
    <name type="common">Southeast Asian liver fluke</name>
    <dbReference type="NCBI Taxonomy" id="6198"/>
    <lineage>
        <taxon>Eukaryota</taxon>
        <taxon>Metazoa</taxon>
        <taxon>Spiralia</taxon>
        <taxon>Lophotrochozoa</taxon>
        <taxon>Platyhelminthes</taxon>
        <taxon>Trematoda</taxon>
        <taxon>Digenea</taxon>
        <taxon>Opisthorchiida</taxon>
        <taxon>Opisthorchiata</taxon>
        <taxon>Opisthorchiidae</taxon>
        <taxon>Opisthorchis</taxon>
    </lineage>
</organism>
<protein>
    <recommendedName>
        <fullName evidence="1">ISXO2-like transposase domain-containing protein</fullName>
    </recommendedName>
</protein>
<reference evidence="2 3" key="1">
    <citation type="submission" date="2013-11" db="EMBL/GenBank/DDBJ databases">
        <title>Opisthorchis viverrini - life in the bile duct.</title>
        <authorList>
            <person name="Young N.D."/>
            <person name="Nagarajan N."/>
            <person name="Lin S.J."/>
            <person name="Korhonen P.K."/>
            <person name="Jex A.R."/>
            <person name="Hall R.S."/>
            <person name="Safavi-Hemami H."/>
            <person name="Kaewkong W."/>
            <person name="Bertrand D."/>
            <person name="Gao S."/>
            <person name="Seet Q."/>
            <person name="Wongkham S."/>
            <person name="Teh B.T."/>
            <person name="Wongkham C."/>
            <person name="Intapan P.M."/>
            <person name="Maleewong W."/>
            <person name="Yang X."/>
            <person name="Hu M."/>
            <person name="Wang Z."/>
            <person name="Hofmann A."/>
            <person name="Sternberg P.W."/>
            <person name="Tan P."/>
            <person name="Wang J."/>
            <person name="Gasser R.B."/>
        </authorList>
    </citation>
    <scope>NUCLEOTIDE SEQUENCE [LARGE SCALE GENOMIC DNA]</scope>
</reference>
<dbReference type="KEGG" id="ovi:T265_04113"/>
<dbReference type="EMBL" id="KL596682">
    <property type="protein sequence ID" value="KER29275.1"/>
    <property type="molecule type" value="Genomic_DNA"/>
</dbReference>
<dbReference type="AlphaFoldDB" id="A0A075A171"/>
<name>A0A075A171_OPIVI</name>
<dbReference type="GeneID" id="20318299"/>
<accession>A0A075A171</accession>
<dbReference type="Proteomes" id="UP000054324">
    <property type="component" value="Unassembled WGS sequence"/>
</dbReference>
<evidence type="ECO:0000313" key="2">
    <source>
        <dbReference type="EMBL" id="KER29275.1"/>
    </source>
</evidence>
<dbReference type="PANTHER" id="PTHR47163:SF3">
    <property type="entry name" value="PROTEIN CBG18017"/>
    <property type="match status" value="1"/>
</dbReference>
<keyword evidence="3" id="KW-1185">Reference proteome</keyword>
<dbReference type="PANTHER" id="PTHR47163">
    <property type="entry name" value="DDE_TNP_IS1595 DOMAIN-CONTAINING PROTEIN"/>
    <property type="match status" value="1"/>
</dbReference>
<dbReference type="Pfam" id="PF12762">
    <property type="entry name" value="DDE_Tnp_IS1595"/>
    <property type="match status" value="1"/>
</dbReference>
<gene>
    <name evidence="2" type="ORF">T265_04113</name>
</gene>
<dbReference type="InterPro" id="IPR024445">
    <property type="entry name" value="Tnp_ISXO2-like"/>
</dbReference>
<dbReference type="InterPro" id="IPR053164">
    <property type="entry name" value="IS1016-like_transposase"/>
</dbReference>